<evidence type="ECO:0000313" key="11">
    <source>
        <dbReference type="Proteomes" id="UP000436181"/>
    </source>
</evidence>
<organism evidence="10 11">
    <name type="scientific">Corynebacterium zhongnanshanii</name>
    <dbReference type="NCBI Taxonomy" id="2768834"/>
    <lineage>
        <taxon>Bacteria</taxon>
        <taxon>Bacillati</taxon>
        <taxon>Actinomycetota</taxon>
        <taxon>Actinomycetes</taxon>
        <taxon>Mycobacteriales</taxon>
        <taxon>Corynebacteriaceae</taxon>
        <taxon>Corynebacterium</taxon>
    </lineage>
</organism>
<feature type="transmembrane region" description="Helical" evidence="9">
    <location>
        <begin position="226"/>
        <end position="254"/>
    </location>
</feature>
<dbReference type="InterPro" id="IPR018584">
    <property type="entry name" value="GT87"/>
</dbReference>
<dbReference type="Pfam" id="PF09594">
    <property type="entry name" value="GT87"/>
    <property type="match status" value="1"/>
</dbReference>
<feature type="transmembrane region" description="Helical" evidence="9">
    <location>
        <begin position="435"/>
        <end position="456"/>
    </location>
</feature>
<keyword evidence="6 9" id="KW-0472">Membrane</keyword>
<evidence type="ECO:0000256" key="2">
    <source>
        <dbReference type="ARBA" id="ARBA00022475"/>
    </source>
</evidence>
<evidence type="ECO:0000256" key="7">
    <source>
        <dbReference type="ARBA" id="ARBA00024033"/>
    </source>
</evidence>
<feature type="transmembrane region" description="Helical" evidence="9">
    <location>
        <begin position="336"/>
        <end position="354"/>
    </location>
</feature>
<evidence type="ECO:0000256" key="9">
    <source>
        <dbReference type="SAM" id="Phobius"/>
    </source>
</evidence>
<reference evidence="10 11" key="1">
    <citation type="submission" date="2019-10" db="EMBL/GenBank/DDBJ databases">
        <title>Corynebacterium sp novel species isolated from the respiratory tract of Marmot.</title>
        <authorList>
            <person name="Zhang G."/>
        </authorList>
    </citation>
    <scope>NUCLEOTIDE SEQUENCE [LARGE SCALE GENOMIC DNA]</scope>
    <source>
        <strain evidence="10 11">336</strain>
    </source>
</reference>
<evidence type="ECO:0000256" key="1">
    <source>
        <dbReference type="ARBA" id="ARBA00004651"/>
    </source>
</evidence>
<comment type="subcellular location">
    <subcellularLocation>
        <location evidence="1">Cell membrane</location>
        <topology evidence="1">Multi-pass membrane protein</topology>
    </subcellularLocation>
</comment>
<keyword evidence="5 9" id="KW-1133">Transmembrane helix</keyword>
<feature type="transmembrane region" description="Helical" evidence="9">
    <location>
        <begin position="190"/>
        <end position="220"/>
    </location>
</feature>
<keyword evidence="2" id="KW-1003">Cell membrane</keyword>
<gene>
    <name evidence="10" type="ORF">F8377_09440</name>
</gene>
<dbReference type="Proteomes" id="UP000436181">
    <property type="component" value="Unassembled WGS sequence"/>
</dbReference>
<accession>A0ABQ6VC23</accession>
<proteinExistence type="inferred from homology"/>
<dbReference type="PIRSF" id="PIRSF010361">
    <property type="entry name" value="UCP010361"/>
    <property type="match status" value="1"/>
</dbReference>
<sequence>MTPRRVLPSRTEPMAKDIVTFLGGPPGAHAAIGGARWWTPVRVLLALGSFVLSLAYMQKAPCLRVTTTAGGSPALDWEGNRAYTAACYTDAIPLYHGRGLDALHFPYIYSWVDHGHTRYMEYPVLTGLHQYLAAHLGRGIHAVWEFLHLPAVPQVATYWIANCMILAVAWMLAIIFLVKLTKNRVWDTVVVVASPLVIVHAFTNWDVLSIAACLAGLYLWSRHKHLAAGIGLGVGIAFKLWPLFVFGALCLLCLRHRQFRAMILATLGTVGSWVAINLPFYLIAPDGWGEFFRMSRTRSFEGSTIYQVIADIIEQFWGRDTLTQTGLLSVDSLNTLSLALLIVILATLSWVVLLKAPVKPDAPGPRVAHVVFVAVAAFVVTNKVWSPQFSLWLLPLAVLALPRWRLIFGWATVEAVFWYLRMWQFLPHDLAPPPAIIDLMILVRIALIGYMCVEVFRTMLGRIPDPVRDAHAGHDPAAGWDEGMGDERLGVDDKNKQESPSVTTTEKSNT</sequence>
<feature type="transmembrane region" description="Helical" evidence="9">
    <location>
        <begin position="156"/>
        <end position="178"/>
    </location>
</feature>
<comment type="caution">
    <text evidence="10">The sequence shown here is derived from an EMBL/GenBank/DDBJ whole genome shotgun (WGS) entry which is preliminary data.</text>
</comment>
<keyword evidence="11" id="KW-1185">Reference proteome</keyword>
<evidence type="ECO:0000256" key="4">
    <source>
        <dbReference type="ARBA" id="ARBA00022692"/>
    </source>
</evidence>
<keyword evidence="3" id="KW-0808">Transferase</keyword>
<evidence type="ECO:0000256" key="6">
    <source>
        <dbReference type="ARBA" id="ARBA00023136"/>
    </source>
</evidence>
<dbReference type="EMBL" id="WBZJ01000004">
    <property type="protein sequence ID" value="KAB3519204.1"/>
    <property type="molecule type" value="Genomic_DNA"/>
</dbReference>
<evidence type="ECO:0000256" key="3">
    <source>
        <dbReference type="ARBA" id="ARBA00022679"/>
    </source>
</evidence>
<keyword evidence="4 9" id="KW-0812">Transmembrane</keyword>
<dbReference type="RefSeq" id="WP_151844848.1">
    <property type="nucleotide sequence ID" value="NZ_WBZJ01000004.1"/>
</dbReference>
<evidence type="ECO:0000313" key="10">
    <source>
        <dbReference type="EMBL" id="KAB3519204.1"/>
    </source>
</evidence>
<feature type="region of interest" description="Disordered" evidence="8">
    <location>
        <begin position="474"/>
        <end position="510"/>
    </location>
</feature>
<comment type="similarity">
    <text evidence="7">Belongs to the glycosyltransferase 87 family.</text>
</comment>
<name>A0ABQ6VC23_9CORY</name>
<feature type="compositionally biased region" description="Polar residues" evidence="8">
    <location>
        <begin position="498"/>
        <end position="510"/>
    </location>
</feature>
<evidence type="ECO:0000256" key="5">
    <source>
        <dbReference type="ARBA" id="ARBA00022989"/>
    </source>
</evidence>
<feature type="compositionally biased region" description="Basic and acidic residues" evidence="8">
    <location>
        <begin position="485"/>
        <end position="497"/>
    </location>
</feature>
<evidence type="ECO:0000256" key="8">
    <source>
        <dbReference type="SAM" id="MobiDB-lite"/>
    </source>
</evidence>
<feature type="transmembrane region" description="Helical" evidence="9">
    <location>
        <begin position="366"/>
        <end position="385"/>
    </location>
</feature>
<dbReference type="InterPro" id="IPR016570">
    <property type="entry name" value="UCP010361"/>
</dbReference>
<protein>
    <submittedName>
        <fullName evidence="10">DUF2029 domain-containing protein</fullName>
    </submittedName>
</protein>
<feature type="transmembrane region" description="Helical" evidence="9">
    <location>
        <begin position="261"/>
        <end position="284"/>
    </location>
</feature>